<sequence length="375" mass="41711">MPTTHDGGGGPSLWPELTWEDIDADVHLLTKSSTSRVAEPLASHVELIVADTPSNRLELIAQNIFHVHQSLGEAIQRVQGESALVRVIQSFLTQQGIHVDGDDKAEQWLREHALEWSFFEKDDGGRDELLQCIRDDIHSATSKAEFLQYFDAALHPSVWFPVHNRLHREATPSSTVLGNLPLISDAEAFQDAKDIKRDQLRINGVLFPGIVGYDTLIKALVDEIHRVAVAFRPSYHAFASTYEEMAKRILHSINRTESGGGSYEVLTSLVTPPPPHATSLVLLRPNSKAATPLHIHIDMGPYEDHEGTWCFGLRTVVSAETSYVICDSDDPTTEWLAVQAKYENRLAFSIGMSPFTSETRGAREDGGQVQLLRCF</sequence>
<dbReference type="GeneID" id="20808703"/>
<dbReference type="OrthoDB" id="185175at2759"/>
<dbReference type="EMBL" id="KI913126">
    <property type="protein sequence ID" value="ETV80400.1"/>
    <property type="molecule type" value="Genomic_DNA"/>
</dbReference>
<dbReference type="RefSeq" id="XP_009830324.1">
    <property type="nucleotide sequence ID" value="XM_009832022.1"/>
</dbReference>
<organism evidence="1">
    <name type="scientific">Aphanomyces astaci</name>
    <name type="common">Crayfish plague agent</name>
    <dbReference type="NCBI Taxonomy" id="112090"/>
    <lineage>
        <taxon>Eukaryota</taxon>
        <taxon>Sar</taxon>
        <taxon>Stramenopiles</taxon>
        <taxon>Oomycota</taxon>
        <taxon>Saprolegniomycetes</taxon>
        <taxon>Saprolegniales</taxon>
        <taxon>Verrucalvaceae</taxon>
        <taxon>Aphanomyces</taxon>
    </lineage>
</organism>
<dbReference type="VEuPathDB" id="FungiDB:H257_06707"/>
<gene>
    <name evidence="1" type="ORF">H257_06707</name>
</gene>
<protein>
    <submittedName>
        <fullName evidence="1">Uncharacterized protein</fullName>
    </submittedName>
</protein>
<accession>W4GL28</accession>
<proteinExistence type="predicted"/>
<evidence type="ECO:0000313" key="1">
    <source>
        <dbReference type="EMBL" id="ETV80400.1"/>
    </source>
</evidence>
<reference evidence="1" key="1">
    <citation type="submission" date="2013-12" db="EMBL/GenBank/DDBJ databases">
        <title>The Genome Sequence of Aphanomyces astaci APO3.</title>
        <authorList>
            <consortium name="The Broad Institute Genomics Platform"/>
            <person name="Russ C."/>
            <person name="Tyler B."/>
            <person name="van West P."/>
            <person name="Dieguez-Uribeondo J."/>
            <person name="Young S.K."/>
            <person name="Zeng Q."/>
            <person name="Gargeya S."/>
            <person name="Fitzgerald M."/>
            <person name="Abouelleil A."/>
            <person name="Alvarado L."/>
            <person name="Chapman S.B."/>
            <person name="Gainer-Dewar J."/>
            <person name="Goldberg J."/>
            <person name="Griggs A."/>
            <person name="Gujja S."/>
            <person name="Hansen M."/>
            <person name="Howarth C."/>
            <person name="Imamovic A."/>
            <person name="Ireland A."/>
            <person name="Larimer J."/>
            <person name="McCowan C."/>
            <person name="Murphy C."/>
            <person name="Pearson M."/>
            <person name="Poon T.W."/>
            <person name="Priest M."/>
            <person name="Roberts A."/>
            <person name="Saif S."/>
            <person name="Shea T."/>
            <person name="Sykes S."/>
            <person name="Wortman J."/>
            <person name="Nusbaum C."/>
            <person name="Birren B."/>
        </authorList>
    </citation>
    <scope>NUCLEOTIDE SEQUENCE [LARGE SCALE GENOMIC DNA]</scope>
    <source>
        <strain evidence="1">APO3</strain>
    </source>
</reference>
<dbReference type="AlphaFoldDB" id="W4GL28"/>
<name>W4GL28_APHAT</name>